<keyword evidence="1" id="KW-0808">Transferase</keyword>
<protein>
    <recommendedName>
        <fullName evidence="4">Deacetylase sirtuin-type domain-containing protein</fullName>
    </recommendedName>
</protein>
<reference evidence="5 6" key="1">
    <citation type="submission" date="2023-03" db="EMBL/GenBank/DDBJ databases">
        <title>High-quality genome of Scylla paramamosain provides insights in environmental adaptation.</title>
        <authorList>
            <person name="Zhang L."/>
        </authorList>
    </citation>
    <scope>NUCLEOTIDE SEQUENCE [LARGE SCALE GENOMIC DNA]</scope>
    <source>
        <strain evidence="5">LZ_2023a</strain>
        <tissue evidence="5">Muscle</tissue>
    </source>
</reference>
<evidence type="ECO:0000256" key="1">
    <source>
        <dbReference type="ARBA" id="ARBA00022679"/>
    </source>
</evidence>
<dbReference type="PANTHER" id="PTHR11085">
    <property type="entry name" value="NAD-DEPENDENT PROTEIN DEACYLASE SIRTUIN-5, MITOCHONDRIAL-RELATED"/>
    <property type="match status" value="1"/>
</dbReference>
<dbReference type="InterPro" id="IPR029035">
    <property type="entry name" value="DHS-like_NAD/FAD-binding_dom"/>
</dbReference>
<dbReference type="PROSITE" id="PS50305">
    <property type="entry name" value="SIRTUIN"/>
    <property type="match status" value="1"/>
</dbReference>
<dbReference type="Proteomes" id="UP001487740">
    <property type="component" value="Unassembled WGS sequence"/>
</dbReference>
<dbReference type="InterPro" id="IPR026590">
    <property type="entry name" value="Ssirtuin_cat_dom"/>
</dbReference>
<sequence length="406" mass="44657">MQPCLLTLRLVSRFIRCSRWCAVRRDDQHSRRWSSSGSDKQLSQGIESVASYIKQQASNILVMVGAGMSTPSGIPDFRSPGTGLYDNLQKYDLPYPEAIFDIHYFMMDPRPFFTLAQDLYPGVNYKPNIAHHFLRLLHEEGKLQMVYTQNIDGLERLAGIPEEKLVEAHGSFATASCTLCGRRHDADQVKKAVVEGDVPVMCEAAKCKGKVKPDIVFFGENLPSVFWDYHLQVPFTDLLLVMGTSLEVYPFAKIADEVGRKTPRVLINLSAVGSFGSRDNDTVLGGDLVQTVEELTKALGWEEKLRALEKNYSLQSVLPGKGTGATCEFLEGEGGEEGHASLRVLLAGTRPVGGLGLSGVKCSGARENRIHNTRMNTRHLPATGVRRRCCSRPPAAAAAATYTPAQ</sequence>
<dbReference type="Pfam" id="PF02146">
    <property type="entry name" value="SIR2"/>
    <property type="match status" value="1"/>
</dbReference>
<evidence type="ECO:0000313" key="5">
    <source>
        <dbReference type="EMBL" id="KAK8404805.1"/>
    </source>
</evidence>
<dbReference type="InterPro" id="IPR026591">
    <property type="entry name" value="Sirtuin_cat_small_dom_sf"/>
</dbReference>
<dbReference type="InterPro" id="IPR003000">
    <property type="entry name" value="Sirtuin"/>
</dbReference>
<keyword evidence="3" id="KW-0479">Metal-binding</keyword>
<organism evidence="5 6">
    <name type="scientific">Scylla paramamosain</name>
    <name type="common">Mud crab</name>
    <dbReference type="NCBI Taxonomy" id="85552"/>
    <lineage>
        <taxon>Eukaryota</taxon>
        <taxon>Metazoa</taxon>
        <taxon>Ecdysozoa</taxon>
        <taxon>Arthropoda</taxon>
        <taxon>Crustacea</taxon>
        <taxon>Multicrustacea</taxon>
        <taxon>Malacostraca</taxon>
        <taxon>Eumalacostraca</taxon>
        <taxon>Eucarida</taxon>
        <taxon>Decapoda</taxon>
        <taxon>Pleocyemata</taxon>
        <taxon>Brachyura</taxon>
        <taxon>Eubrachyura</taxon>
        <taxon>Portunoidea</taxon>
        <taxon>Portunidae</taxon>
        <taxon>Portuninae</taxon>
        <taxon>Scylla</taxon>
    </lineage>
</organism>
<gene>
    <name evidence="5" type="ORF">O3P69_001426</name>
</gene>
<feature type="binding site" evidence="3">
    <location>
        <position position="180"/>
    </location>
    <ligand>
        <name>Zn(2+)</name>
        <dbReference type="ChEBI" id="CHEBI:29105"/>
    </ligand>
</feature>
<keyword evidence="3" id="KW-0862">Zinc</keyword>
<accession>A0AAW0V1R7</accession>
<feature type="domain" description="Deacetylase sirtuin-type" evidence="4">
    <location>
        <begin position="39"/>
        <end position="302"/>
    </location>
</feature>
<dbReference type="GO" id="GO:0070403">
    <property type="term" value="F:NAD+ binding"/>
    <property type="evidence" value="ECO:0007669"/>
    <property type="project" value="InterPro"/>
</dbReference>
<evidence type="ECO:0000259" key="4">
    <source>
        <dbReference type="PROSITE" id="PS50305"/>
    </source>
</evidence>
<dbReference type="GO" id="GO:0046872">
    <property type="term" value="F:metal ion binding"/>
    <property type="evidence" value="ECO:0007669"/>
    <property type="project" value="UniProtKB-KW"/>
</dbReference>
<evidence type="ECO:0000256" key="2">
    <source>
        <dbReference type="ARBA" id="ARBA00023027"/>
    </source>
</evidence>
<dbReference type="Gene3D" id="3.40.50.1220">
    <property type="entry name" value="TPP-binding domain"/>
    <property type="match status" value="1"/>
</dbReference>
<evidence type="ECO:0000313" key="6">
    <source>
        <dbReference type="Proteomes" id="UP001487740"/>
    </source>
</evidence>
<dbReference type="InterPro" id="IPR050134">
    <property type="entry name" value="NAD-dep_sirtuin_deacylases"/>
</dbReference>
<evidence type="ECO:0000256" key="3">
    <source>
        <dbReference type="PROSITE-ProRule" id="PRU00236"/>
    </source>
</evidence>
<dbReference type="Gene3D" id="3.30.1600.10">
    <property type="entry name" value="SIR2/SIRT2 'Small Domain"/>
    <property type="match status" value="1"/>
</dbReference>
<feature type="binding site" evidence="3">
    <location>
        <position position="202"/>
    </location>
    <ligand>
        <name>Zn(2+)</name>
        <dbReference type="ChEBI" id="CHEBI:29105"/>
    </ligand>
</feature>
<dbReference type="SUPFAM" id="SSF52467">
    <property type="entry name" value="DHS-like NAD/FAD-binding domain"/>
    <property type="match status" value="1"/>
</dbReference>
<dbReference type="PANTHER" id="PTHR11085:SF7">
    <property type="entry name" value="NAD-DEPENDENT PROTEIN DEACETYLASE"/>
    <property type="match status" value="1"/>
</dbReference>
<proteinExistence type="predicted"/>
<name>A0AAW0V1R7_SCYPA</name>
<feature type="binding site" evidence="3">
    <location>
        <position position="207"/>
    </location>
    <ligand>
        <name>Zn(2+)</name>
        <dbReference type="ChEBI" id="CHEBI:29105"/>
    </ligand>
</feature>
<keyword evidence="2" id="KW-0520">NAD</keyword>
<dbReference type="AlphaFoldDB" id="A0AAW0V1R7"/>
<dbReference type="EMBL" id="JARAKH010000003">
    <property type="protein sequence ID" value="KAK8404805.1"/>
    <property type="molecule type" value="Genomic_DNA"/>
</dbReference>
<keyword evidence="6" id="KW-1185">Reference proteome</keyword>
<comment type="caution">
    <text evidence="5">The sequence shown here is derived from an EMBL/GenBank/DDBJ whole genome shotgun (WGS) entry which is preliminary data.</text>
</comment>
<feature type="binding site" evidence="3">
    <location>
        <position position="177"/>
    </location>
    <ligand>
        <name>Zn(2+)</name>
        <dbReference type="ChEBI" id="CHEBI:29105"/>
    </ligand>
</feature>
<dbReference type="GO" id="GO:0017136">
    <property type="term" value="F:histone deacetylase activity, NAD-dependent"/>
    <property type="evidence" value="ECO:0007669"/>
    <property type="project" value="TreeGrafter"/>
</dbReference>
<dbReference type="GO" id="GO:0005634">
    <property type="term" value="C:nucleus"/>
    <property type="evidence" value="ECO:0007669"/>
    <property type="project" value="TreeGrafter"/>
</dbReference>
<feature type="active site" description="Proton acceptor" evidence="3">
    <location>
        <position position="169"/>
    </location>
</feature>